<dbReference type="RefSeq" id="WP_243735601.1">
    <property type="nucleotide sequence ID" value="NZ_SNYW01000008.1"/>
</dbReference>
<accession>A0A4R6WT85</accession>
<dbReference type="Proteomes" id="UP000295783">
    <property type="component" value="Unassembled WGS sequence"/>
</dbReference>
<evidence type="ECO:0000256" key="8">
    <source>
        <dbReference type="SAM" id="Phobius"/>
    </source>
</evidence>
<feature type="transmembrane region" description="Helical" evidence="8">
    <location>
        <begin position="190"/>
        <end position="208"/>
    </location>
</feature>
<sequence length="443" mass="47033">MRDSLQHPTRLVPLAFLVAIAIGTALLMLPMARAGDGSAPFLVALFTATSAACVNGLIVVDTPTYWSGFGQVVILLLFQVGGFGIMAGATLLGILVTRRLRLATRLLAQTENRGLVMGDVFGILRMVLAVTLSVEAIVAVILTLRLHYGYGEDWGTALWHGIFQAASAFNNSGFSSYSDSLIRFALDPMILVPMMFAILVGGVGFPVLHDLRRETWRPGRWMLHTKLTLLGTAILLPAGFVAILLYEWNNVATLGQFGIGGKFLNALFHSVTLRTTGFNTVDVAAMTPSSFVVSYVLMMIGGGSAGTAGGIKVGTFLILGLAVWAEIRGDADVNAFGRRVSGDVLRQAVTVVLLAIGLVSLAILALLGLSDFSLTFLMFEAISAFSTTGISTGITGQLPAAAQVIIIGLMFVGRIGTITIATGLALRARARPYRYPEERPIVG</sequence>
<feature type="transmembrane region" description="Helical" evidence="8">
    <location>
        <begin position="400"/>
        <end position="426"/>
    </location>
</feature>
<dbReference type="GO" id="GO:0005886">
    <property type="term" value="C:plasma membrane"/>
    <property type="evidence" value="ECO:0007669"/>
    <property type="project" value="UniProtKB-SubCell"/>
</dbReference>
<keyword evidence="7 8" id="KW-0472">Membrane</keyword>
<evidence type="ECO:0000256" key="5">
    <source>
        <dbReference type="ARBA" id="ARBA00022989"/>
    </source>
</evidence>
<protein>
    <submittedName>
        <fullName evidence="9">Potassium uptake TrkH family protein</fullName>
    </submittedName>
</protein>
<gene>
    <name evidence="9" type="ORF">A8950_2116</name>
</gene>
<feature type="transmembrane region" description="Helical" evidence="8">
    <location>
        <begin position="309"/>
        <end position="327"/>
    </location>
</feature>
<evidence type="ECO:0000256" key="3">
    <source>
        <dbReference type="ARBA" id="ARBA00022475"/>
    </source>
</evidence>
<dbReference type="Pfam" id="PF02386">
    <property type="entry name" value="TrkH"/>
    <property type="match status" value="1"/>
</dbReference>
<dbReference type="GO" id="GO:0030001">
    <property type="term" value="P:metal ion transport"/>
    <property type="evidence" value="ECO:0007669"/>
    <property type="project" value="UniProtKB-ARBA"/>
</dbReference>
<feature type="transmembrane region" description="Helical" evidence="8">
    <location>
        <begin position="72"/>
        <end position="96"/>
    </location>
</feature>
<organism evidence="9 10">
    <name type="scientific">Dongia mobilis</name>
    <dbReference type="NCBI Taxonomy" id="578943"/>
    <lineage>
        <taxon>Bacteria</taxon>
        <taxon>Pseudomonadati</taxon>
        <taxon>Pseudomonadota</taxon>
        <taxon>Alphaproteobacteria</taxon>
        <taxon>Rhodospirillales</taxon>
        <taxon>Dongiaceae</taxon>
        <taxon>Dongia</taxon>
    </lineage>
</organism>
<evidence type="ECO:0000256" key="4">
    <source>
        <dbReference type="ARBA" id="ARBA00022692"/>
    </source>
</evidence>
<evidence type="ECO:0000256" key="7">
    <source>
        <dbReference type="ARBA" id="ARBA00023136"/>
    </source>
</evidence>
<feature type="transmembrane region" description="Helical" evidence="8">
    <location>
        <begin position="229"/>
        <end position="246"/>
    </location>
</feature>
<dbReference type="AlphaFoldDB" id="A0A4R6WT85"/>
<feature type="transmembrane region" description="Helical" evidence="8">
    <location>
        <begin position="41"/>
        <end position="60"/>
    </location>
</feature>
<reference evidence="9 10" key="1">
    <citation type="submission" date="2019-03" db="EMBL/GenBank/DDBJ databases">
        <title>Genomic Encyclopedia of Type Strains, Phase III (KMG-III): the genomes of soil and plant-associated and newly described type strains.</title>
        <authorList>
            <person name="Whitman W."/>
        </authorList>
    </citation>
    <scope>NUCLEOTIDE SEQUENCE [LARGE SCALE GENOMIC DNA]</scope>
    <source>
        <strain evidence="9 10">CGMCC 1.7660</strain>
    </source>
</reference>
<evidence type="ECO:0000313" key="10">
    <source>
        <dbReference type="Proteomes" id="UP000295783"/>
    </source>
</evidence>
<evidence type="ECO:0000313" key="9">
    <source>
        <dbReference type="EMBL" id="TDQ82294.1"/>
    </source>
</evidence>
<dbReference type="EMBL" id="SNYW01000008">
    <property type="protein sequence ID" value="TDQ82294.1"/>
    <property type="molecule type" value="Genomic_DNA"/>
</dbReference>
<keyword evidence="5 8" id="KW-1133">Transmembrane helix</keyword>
<comment type="caution">
    <text evidence="9">The sequence shown here is derived from an EMBL/GenBank/DDBJ whole genome shotgun (WGS) entry which is preliminary data.</text>
</comment>
<evidence type="ECO:0000256" key="6">
    <source>
        <dbReference type="ARBA" id="ARBA00023065"/>
    </source>
</evidence>
<keyword evidence="2" id="KW-0813">Transport</keyword>
<keyword evidence="6" id="KW-0406">Ion transport</keyword>
<keyword evidence="4 8" id="KW-0812">Transmembrane</keyword>
<feature type="transmembrane region" description="Helical" evidence="8">
    <location>
        <begin position="12"/>
        <end position="29"/>
    </location>
</feature>
<evidence type="ECO:0000256" key="2">
    <source>
        <dbReference type="ARBA" id="ARBA00022448"/>
    </source>
</evidence>
<dbReference type="GO" id="GO:0008324">
    <property type="term" value="F:monoatomic cation transmembrane transporter activity"/>
    <property type="evidence" value="ECO:0007669"/>
    <property type="project" value="InterPro"/>
</dbReference>
<dbReference type="InterPro" id="IPR003445">
    <property type="entry name" value="Cat_transpt"/>
</dbReference>
<feature type="transmembrane region" description="Helical" evidence="8">
    <location>
        <begin position="123"/>
        <end position="144"/>
    </location>
</feature>
<dbReference type="PANTHER" id="PTHR32024:SF1">
    <property type="entry name" value="KTR SYSTEM POTASSIUM UPTAKE PROTEIN B"/>
    <property type="match status" value="1"/>
</dbReference>
<dbReference type="PANTHER" id="PTHR32024">
    <property type="entry name" value="TRK SYSTEM POTASSIUM UPTAKE PROTEIN TRKG-RELATED"/>
    <property type="match status" value="1"/>
</dbReference>
<keyword evidence="3" id="KW-1003">Cell membrane</keyword>
<feature type="transmembrane region" description="Helical" evidence="8">
    <location>
        <begin position="347"/>
        <end position="367"/>
    </location>
</feature>
<keyword evidence="10" id="KW-1185">Reference proteome</keyword>
<evidence type="ECO:0000256" key="1">
    <source>
        <dbReference type="ARBA" id="ARBA00004651"/>
    </source>
</evidence>
<proteinExistence type="predicted"/>
<name>A0A4R6WT85_9PROT</name>
<comment type="subcellular location">
    <subcellularLocation>
        <location evidence="1">Cell membrane</location>
        <topology evidence="1">Multi-pass membrane protein</topology>
    </subcellularLocation>
</comment>